<dbReference type="Proteomes" id="UP000182334">
    <property type="component" value="Chromosome V"/>
</dbReference>
<dbReference type="EMBL" id="LT635760">
    <property type="protein sequence ID" value="SGZ55199.1"/>
    <property type="molecule type" value="Genomic_DNA"/>
</dbReference>
<accession>A0A1L0BV19</accession>
<gene>
    <name evidence="1" type="ORF">SAMEA4029010_CIC11G00000004799</name>
</gene>
<dbReference type="SUPFAM" id="SSF56219">
    <property type="entry name" value="DNase I-like"/>
    <property type="match status" value="1"/>
</dbReference>
<dbReference type="Gene3D" id="3.60.10.10">
    <property type="entry name" value="Endonuclease/exonuclease/phosphatase"/>
    <property type="match status" value="1"/>
</dbReference>
<sequence length="444" mass="50933">MDKRIIQLSRIPYKLRRHRANILNIASFNIEKRSQHEIICALARKFDIFLIQEFVGSTRNFKIFQEFSTDHDYQFYTSPSLVTSRRTRLLNRSRAAQTGIFLNLKKCTVLGQNEITRRLKSQIYCNDIRILLSTGEMILIVNTYRPSRSKKLQAVILQQLIVPLLDLSVAYPDLKVIFGGDMNHSMEHTPSSERHLARSTLELLAAVNLVDVGVCNPTVFSLPTNHFPSPRRIDRLYVHTLWQSRAFQFQLWRPSSISSTHSLLAVRLVIDMNPANSYGLRRFQYPLGRLLPMYDPQGPRAVNRDGTLEEAMSAITNEGLEYIHLHRKLRRLDPDFARSVRDKGTQHLEDSADASARSFFQCKSHTPMVFHSLTNTAQGTVATTNADMLLMVTHYYQALYSQATPGFSDKELDEYLEGMKVRISAQQAEELDRPFTEAELTLAL</sequence>
<evidence type="ECO:0000313" key="1">
    <source>
        <dbReference type="EMBL" id="SGZ55199.1"/>
    </source>
</evidence>
<dbReference type="STRING" id="45354.A0A1L0BV19"/>
<evidence type="ECO:0000313" key="2">
    <source>
        <dbReference type="Proteomes" id="UP000182334"/>
    </source>
</evidence>
<organism evidence="1 2">
    <name type="scientific">Sungouiella intermedia</name>
    <dbReference type="NCBI Taxonomy" id="45354"/>
    <lineage>
        <taxon>Eukaryota</taxon>
        <taxon>Fungi</taxon>
        <taxon>Dikarya</taxon>
        <taxon>Ascomycota</taxon>
        <taxon>Saccharomycotina</taxon>
        <taxon>Pichiomycetes</taxon>
        <taxon>Metschnikowiaceae</taxon>
        <taxon>Sungouiella</taxon>
    </lineage>
</organism>
<keyword evidence="2" id="KW-1185">Reference proteome</keyword>
<proteinExistence type="predicted"/>
<dbReference type="OrthoDB" id="4097129at2759"/>
<dbReference type="AlphaFoldDB" id="A0A1L0BV19"/>
<name>A0A1L0BV19_9ASCO</name>
<dbReference type="InterPro" id="IPR036691">
    <property type="entry name" value="Endo/exonu/phosph_ase_sf"/>
</dbReference>
<reference evidence="1 2" key="1">
    <citation type="submission" date="2016-10" db="EMBL/GenBank/DDBJ databases">
        <authorList>
            <person name="de Groot N.N."/>
        </authorList>
    </citation>
    <scope>NUCLEOTIDE SEQUENCE [LARGE SCALE GENOMIC DNA]</scope>
    <source>
        <strain evidence="1 2">CBS 141442</strain>
    </source>
</reference>
<protein>
    <submittedName>
        <fullName evidence="1">CIC11C00000004799</fullName>
    </submittedName>
</protein>